<dbReference type="InterPro" id="IPR006450">
    <property type="entry name" value="Phage_HK97_gp6-like"/>
</dbReference>
<evidence type="ECO:0000313" key="1">
    <source>
        <dbReference type="EMBL" id="OLS02557.1"/>
    </source>
</evidence>
<dbReference type="Gene3D" id="1.10.3230.30">
    <property type="entry name" value="Phage gp6-like head-tail connector protein"/>
    <property type="match status" value="1"/>
</dbReference>
<dbReference type="Pfam" id="PF05135">
    <property type="entry name" value="Phage_connect_1"/>
    <property type="match status" value="1"/>
</dbReference>
<dbReference type="Proteomes" id="UP000186112">
    <property type="component" value="Unassembled WGS sequence"/>
</dbReference>
<sequence>MILELEEAKLYLRVEGDEEDTLITNFILSAEEICEGILRYPLSELQNIPTTINLAILYIVSNMYETREDFDIGNVLDVTKRLLFLYRKEKW</sequence>
<protein>
    <submittedName>
        <fullName evidence="1">Phage gp6-like head-tail connector protein</fullName>
    </submittedName>
</protein>
<dbReference type="AlphaFoldDB" id="A0A1U7M5H0"/>
<dbReference type="RefSeq" id="WP_075726419.1">
    <property type="nucleotide sequence ID" value="NZ_LTDM01000022.1"/>
</dbReference>
<accession>A0A1U7M5H0</accession>
<dbReference type="OrthoDB" id="5654at2"/>
<name>A0A1U7M5H0_TISCR</name>
<keyword evidence="2" id="KW-1185">Reference proteome</keyword>
<comment type="caution">
    <text evidence="1">The sequence shown here is derived from an EMBL/GenBank/DDBJ whole genome shotgun (WGS) entry which is preliminary data.</text>
</comment>
<reference evidence="1 2" key="1">
    <citation type="submission" date="2016-02" db="EMBL/GenBank/DDBJ databases">
        <title>Genome sequence of Tissierella creatinophila DSM 6911.</title>
        <authorList>
            <person name="Poehlein A."/>
            <person name="Daniel R."/>
        </authorList>
    </citation>
    <scope>NUCLEOTIDE SEQUENCE [LARGE SCALE GENOMIC DNA]</scope>
    <source>
        <strain evidence="1 2">DSM 6911</strain>
    </source>
</reference>
<dbReference type="InterPro" id="IPR021146">
    <property type="entry name" value="Phage_gp6-like_head-tail"/>
</dbReference>
<gene>
    <name evidence="1" type="ORF">TICRE_13580</name>
</gene>
<evidence type="ECO:0000313" key="2">
    <source>
        <dbReference type="Proteomes" id="UP000186112"/>
    </source>
</evidence>
<dbReference type="EMBL" id="LTDM01000022">
    <property type="protein sequence ID" value="OLS02557.1"/>
    <property type="molecule type" value="Genomic_DNA"/>
</dbReference>
<dbReference type="CDD" id="cd08054">
    <property type="entry name" value="gp6"/>
    <property type="match status" value="1"/>
</dbReference>
<proteinExistence type="predicted"/>
<organism evidence="1 2">
    <name type="scientific">Tissierella creatinophila DSM 6911</name>
    <dbReference type="NCBI Taxonomy" id="1123403"/>
    <lineage>
        <taxon>Bacteria</taxon>
        <taxon>Bacillati</taxon>
        <taxon>Bacillota</taxon>
        <taxon>Tissierellia</taxon>
        <taxon>Tissierellales</taxon>
        <taxon>Tissierellaceae</taxon>
        <taxon>Tissierella</taxon>
    </lineage>
</organism>
<dbReference type="NCBIfam" id="TIGR01560">
    <property type="entry name" value="put_DNA_pack"/>
    <property type="match status" value="1"/>
</dbReference>